<dbReference type="EMBL" id="AWWV01014479">
    <property type="protein sequence ID" value="OMO56605.1"/>
    <property type="molecule type" value="Genomic_DNA"/>
</dbReference>
<dbReference type="Gramene" id="OMO56605">
    <property type="protein sequence ID" value="OMO56605"/>
    <property type="gene ID" value="CCACVL1_26424"/>
</dbReference>
<comment type="caution">
    <text evidence="1">The sequence shown here is derived from an EMBL/GenBank/DDBJ whole genome shotgun (WGS) entry which is preliminary data.</text>
</comment>
<evidence type="ECO:0000313" key="1">
    <source>
        <dbReference type="EMBL" id="OMO56605.1"/>
    </source>
</evidence>
<evidence type="ECO:0000313" key="2">
    <source>
        <dbReference type="Proteomes" id="UP000188268"/>
    </source>
</evidence>
<proteinExistence type="predicted"/>
<gene>
    <name evidence="1" type="ORF">CCACVL1_26424</name>
</gene>
<protein>
    <submittedName>
        <fullName evidence="1">Uncharacterized protein</fullName>
    </submittedName>
</protein>
<dbReference type="AlphaFoldDB" id="A0A1R3GEU2"/>
<accession>A0A1R3GEU2</accession>
<reference evidence="1 2" key="1">
    <citation type="submission" date="2013-09" db="EMBL/GenBank/DDBJ databases">
        <title>Corchorus capsularis genome sequencing.</title>
        <authorList>
            <person name="Alam M."/>
            <person name="Haque M.S."/>
            <person name="Islam M.S."/>
            <person name="Emdad E.M."/>
            <person name="Islam M.M."/>
            <person name="Ahmed B."/>
            <person name="Halim A."/>
            <person name="Hossen Q.M.M."/>
            <person name="Hossain M.Z."/>
            <person name="Ahmed R."/>
            <person name="Khan M.M."/>
            <person name="Islam R."/>
            <person name="Rashid M.M."/>
            <person name="Khan S.A."/>
            <person name="Rahman M.S."/>
            <person name="Alam M."/>
        </authorList>
    </citation>
    <scope>NUCLEOTIDE SEQUENCE [LARGE SCALE GENOMIC DNA]</scope>
    <source>
        <strain evidence="2">cv. CVL-1</strain>
        <tissue evidence="1">Whole seedling</tissue>
    </source>
</reference>
<dbReference type="Proteomes" id="UP000188268">
    <property type="component" value="Unassembled WGS sequence"/>
</dbReference>
<keyword evidence="2" id="KW-1185">Reference proteome</keyword>
<sequence length="42" mass="4873">MVKTMKRQQQQPFHQCLISGLYPLKKSLSRLAMTMQLVHGQS</sequence>
<name>A0A1R3GEU2_COCAP</name>
<organism evidence="1 2">
    <name type="scientific">Corchorus capsularis</name>
    <name type="common">Jute</name>
    <dbReference type="NCBI Taxonomy" id="210143"/>
    <lineage>
        <taxon>Eukaryota</taxon>
        <taxon>Viridiplantae</taxon>
        <taxon>Streptophyta</taxon>
        <taxon>Embryophyta</taxon>
        <taxon>Tracheophyta</taxon>
        <taxon>Spermatophyta</taxon>
        <taxon>Magnoliopsida</taxon>
        <taxon>eudicotyledons</taxon>
        <taxon>Gunneridae</taxon>
        <taxon>Pentapetalae</taxon>
        <taxon>rosids</taxon>
        <taxon>malvids</taxon>
        <taxon>Malvales</taxon>
        <taxon>Malvaceae</taxon>
        <taxon>Grewioideae</taxon>
        <taxon>Apeibeae</taxon>
        <taxon>Corchorus</taxon>
    </lineage>
</organism>